<evidence type="ECO:0000256" key="1">
    <source>
        <dbReference type="ARBA" id="ARBA00010641"/>
    </source>
</evidence>
<dbReference type="PANTHER" id="PTHR43133">
    <property type="entry name" value="RNA POLYMERASE ECF-TYPE SIGMA FACTO"/>
    <property type="match status" value="1"/>
</dbReference>
<protein>
    <submittedName>
        <fullName evidence="8">RNA polymerase sigma factor</fullName>
    </submittedName>
</protein>
<dbReference type="Gene3D" id="1.10.1740.10">
    <property type="match status" value="1"/>
</dbReference>
<dbReference type="InterPro" id="IPR039425">
    <property type="entry name" value="RNA_pol_sigma-70-like"/>
</dbReference>
<keyword evidence="4" id="KW-0238">DNA-binding</keyword>
<feature type="domain" description="RNA polymerase sigma-70 region 2" evidence="6">
    <location>
        <begin position="32"/>
        <end position="96"/>
    </location>
</feature>
<dbReference type="EMBL" id="JAUJEB010000005">
    <property type="protein sequence ID" value="MDN5214767.1"/>
    <property type="molecule type" value="Genomic_DNA"/>
</dbReference>
<sequence>MNSPFNKRYKDFEDKALIKQSLAGDKKALEMLVGRHQPYIYNFAWKMCGNPDDASDISQEVLIKVITNLSRFRQNSSFRTWLYRITINHFLDMKKSAMEARVMGFEEYGNNLENIPNVELTSQELIELDDQIKDAQYRCMSGMLLCLTREQRIAYVLGDIFGADHHVGATLLGITPSNYRMRLSRARKDLHSFMDHKCGLVNKANPCRCRKKVTFAIENGFVDPNNLQFNLKNQQRIKTVINPSVDSFGEYYNNKYSELQCEMPFDNSSKPDIFKKILGNKEVQKLLNL</sequence>
<evidence type="ECO:0000313" key="8">
    <source>
        <dbReference type="EMBL" id="MDN5214767.1"/>
    </source>
</evidence>
<dbReference type="RefSeq" id="WP_346760106.1">
    <property type="nucleotide sequence ID" value="NZ_JAUJEB010000005.1"/>
</dbReference>
<dbReference type="SUPFAM" id="SSF88659">
    <property type="entry name" value="Sigma3 and sigma4 domains of RNA polymerase sigma factors"/>
    <property type="match status" value="1"/>
</dbReference>
<dbReference type="PANTHER" id="PTHR43133:SF8">
    <property type="entry name" value="RNA POLYMERASE SIGMA FACTOR HI_1459-RELATED"/>
    <property type="match status" value="1"/>
</dbReference>
<dbReference type="InterPro" id="IPR013324">
    <property type="entry name" value="RNA_pol_sigma_r3/r4-like"/>
</dbReference>
<name>A0ABT8LAI3_9BACT</name>
<gene>
    <name evidence="8" type="ORF">QQ020_21995</name>
</gene>
<dbReference type="NCBIfam" id="TIGR02937">
    <property type="entry name" value="sigma70-ECF"/>
    <property type="match status" value="1"/>
</dbReference>
<comment type="caution">
    <text evidence="8">The sequence shown here is derived from an EMBL/GenBank/DDBJ whole genome shotgun (WGS) entry which is preliminary data.</text>
</comment>
<dbReference type="InterPro" id="IPR013249">
    <property type="entry name" value="RNA_pol_sigma70_r4_t2"/>
</dbReference>
<accession>A0ABT8LAI3</accession>
<evidence type="ECO:0000256" key="5">
    <source>
        <dbReference type="ARBA" id="ARBA00023163"/>
    </source>
</evidence>
<dbReference type="InterPro" id="IPR014284">
    <property type="entry name" value="RNA_pol_sigma-70_dom"/>
</dbReference>
<dbReference type="Gene3D" id="1.10.10.10">
    <property type="entry name" value="Winged helix-like DNA-binding domain superfamily/Winged helix DNA-binding domain"/>
    <property type="match status" value="1"/>
</dbReference>
<comment type="similarity">
    <text evidence="1">Belongs to the sigma-70 factor family. ECF subfamily.</text>
</comment>
<keyword evidence="3" id="KW-0731">Sigma factor</keyword>
<keyword evidence="5" id="KW-0804">Transcription</keyword>
<reference evidence="8" key="1">
    <citation type="submission" date="2023-06" db="EMBL/GenBank/DDBJ databases">
        <title>Genomic of Agaribacillus aureum.</title>
        <authorList>
            <person name="Wang G."/>
        </authorList>
    </citation>
    <scope>NUCLEOTIDE SEQUENCE</scope>
    <source>
        <strain evidence="8">BMA12</strain>
    </source>
</reference>
<dbReference type="Pfam" id="PF04542">
    <property type="entry name" value="Sigma70_r2"/>
    <property type="match status" value="1"/>
</dbReference>
<evidence type="ECO:0000256" key="4">
    <source>
        <dbReference type="ARBA" id="ARBA00023125"/>
    </source>
</evidence>
<dbReference type="Pfam" id="PF08281">
    <property type="entry name" value="Sigma70_r4_2"/>
    <property type="match status" value="1"/>
</dbReference>
<organism evidence="8 9">
    <name type="scientific">Agaribacillus aureus</name>
    <dbReference type="NCBI Taxonomy" id="3051825"/>
    <lineage>
        <taxon>Bacteria</taxon>
        <taxon>Pseudomonadati</taxon>
        <taxon>Bacteroidota</taxon>
        <taxon>Cytophagia</taxon>
        <taxon>Cytophagales</taxon>
        <taxon>Splendidivirgaceae</taxon>
        <taxon>Agaribacillus</taxon>
    </lineage>
</organism>
<evidence type="ECO:0000313" key="9">
    <source>
        <dbReference type="Proteomes" id="UP001172083"/>
    </source>
</evidence>
<evidence type="ECO:0000256" key="3">
    <source>
        <dbReference type="ARBA" id="ARBA00023082"/>
    </source>
</evidence>
<proteinExistence type="inferred from homology"/>
<dbReference type="InterPro" id="IPR036388">
    <property type="entry name" value="WH-like_DNA-bd_sf"/>
</dbReference>
<keyword evidence="2" id="KW-0805">Transcription regulation</keyword>
<dbReference type="Proteomes" id="UP001172083">
    <property type="component" value="Unassembled WGS sequence"/>
</dbReference>
<dbReference type="SUPFAM" id="SSF88946">
    <property type="entry name" value="Sigma2 domain of RNA polymerase sigma factors"/>
    <property type="match status" value="1"/>
</dbReference>
<feature type="domain" description="RNA polymerase sigma factor 70 region 4 type 2" evidence="7">
    <location>
        <begin position="139"/>
        <end position="190"/>
    </location>
</feature>
<dbReference type="InterPro" id="IPR013325">
    <property type="entry name" value="RNA_pol_sigma_r2"/>
</dbReference>
<evidence type="ECO:0000259" key="7">
    <source>
        <dbReference type="Pfam" id="PF08281"/>
    </source>
</evidence>
<keyword evidence="9" id="KW-1185">Reference proteome</keyword>
<evidence type="ECO:0000259" key="6">
    <source>
        <dbReference type="Pfam" id="PF04542"/>
    </source>
</evidence>
<evidence type="ECO:0000256" key="2">
    <source>
        <dbReference type="ARBA" id="ARBA00023015"/>
    </source>
</evidence>
<dbReference type="InterPro" id="IPR007627">
    <property type="entry name" value="RNA_pol_sigma70_r2"/>
</dbReference>